<evidence type="ECO:0000256" key="3">
    <source>
        <dbReference type="ARBA" id="ARBA00023002"/>
    </source>
</evidence>
<evidence type="ECO:0000256" key="2">
    <source>
        <dbReference type="ARBA" id="ARBA00022857"/>
    </source>
</evidence>
<keyword evidence="3" id="KW-0560">Oxidoreductase</keyword>
<dbReference type="InterPro" id="IPR002347">
    <property type="entry name" value="SDR_fam"/>
</dbReference>
<dbReference type="PANTHER" id="PTHR43976">
    <property type="entry name" value="SHORT CHAIN DEHYDROGENASE"/>
    <property type="match status" value="1"/>
</dbReference>
<dbReference type="Proteomes" id="UP000309038">
    <property type="component" value="Unassembled WGS sequence"/>
</dbReference>
<evidence type="ECO:0000256" key="1">
    <source>
        <dbReference type="ARBA" id="ARBA00006484"/>
    </source>
</evidence>
<dbReference type="InterPro" id="IPR051911">
    <property type="entry name" value="SDR_oxidoreductase"/>
</dbReference>
<dbReference type="PROSITE" id="PS00061">
    <property type="entry name" value="ADH_SHORT"/>
    <property type="match status" value="1"/>
</dbReference>
<dbReference type="SUPFAM" id="SSF51735">
    <property type="entry name" value="NAD(P)-binding Rossmann-fold domains"/>
    <property type="match status" value="1"/>
</dbReference>
<dbReference type="Pfam" id="PF00106">
    <property type="entry name" value="adh_short"/>
    <property type="match status" value="1"/>
</dbReference>
<sequence length="283" mass="30736">MTAAVWFITGASSGFGRSMAELVLKNGGIVIATLRKPEVLSDLKAQYPGDRLLVLKLDVTRPHEIVDTFAKAKEAFGKIDVVFNNAGYSVLAEVEGTPEEQARAMFDVNFWGATNVSREAVKFFREVNKPTGGRLINVSSIVGLKVAPALGYYTATKHALEGVTETLAAELDPEWNIKITLVEFGGFQTKAKDNMVQVPAHPAYLKPSLASAGLRSYLSEVTQVGGDPDKAIAKVYELARLENPPLRLPLGEETVAGFREKLAHIAGEVDKYESWSKDLAAEN</sequence>
<dbReference type="GO" id="GO:0016491">
    <property type="term" value="F:oxidoreductase activity"/>
    <property type="evidence" value="ECO:0007669"/>
    <property type="project" value="UniProtKB-KW"/>
</dbReference>
<gene>
    <name evidence="5" type="ORF">EW026_g257</name>
</gene>
<keyword evidence="6" id="KW-1185">Reference proteome</keyword>
<dbReference type="Gene3D" id="3.40.50.720">
    <property type="entry name" value="NAD(P)-binding Rossmann-like Domain"/>
    <property type="match status" value="1"/>
</dbReference>
<organism evidence="5 6">
    <name type="scientific">Hermanssonia centrifuga</name>
    <dbReference type="NCBI Taxonomy" id="98765"/>
    <lineage>
        <taxon>Eukaryota</taxon>
        <taxon>Fungi</taxon>
        <taxon>Dikarya</taxon>
        <taxon>Basidiomycota</taxon>
        <taxon>Agaricomycotina</taxon>
        <taxon>Agaricomycetes</taxon>
        <taxon>Polyporales</taxon>
        <taxon>Meruliaceae</taxon>
        <taxon>Hermanssonia</taxon>
    </lineage>
</organism>
<evidence type="ECO:0000256" key="4">
    <source>
        <dbReference type="RuleBase" id="RU000363"/>
    </source>
</evidence>
<proteinExistence type="inferred from homology"/>
<evidence type="ECO:0000313" key="6">
    <source>
        <dbReference type="Proteomes" id="UP000309038"/>
    </source>
</evidence>
<dbReference type="CDD" id="cd05374">
    <property type="entry name" value="17beta-HSD-like_SDR_c"/>
    <property type="match status" value="1"/>
</dbReference>
<dbReference type="EMBL" id="SGPJ01000003">
    <property type="protein sequence ID" value="THH02655.1"/>
    <property type="molecule type" value="Genomic_DNA"/>
</dbReference>
<dbReference type="AlphaFoldDB" id="A0A4S4KVC7"/>
<comment type="caution">
    <text evidence="5">The sequence shown here is derived from an EMBL/GenBank/DDBJ whole genome shotgun (WGS) entry which is preliminary data.</text>
</comment>
<dbReference type="PRINTS" id="PR00081">
    <property type="entry name" value="GDHRDH"/>
</dbReference>
<dbReference type="PANTHER" id="PTHR43976:SF16">
    <property type="entry name" value="SHORT-CHAIN DEHYDROGENASE_REDUCTASE FAMILY PROTEIN"/>
    <property type="match status" value="1"/>
</dbReference>
<dbReference type="PRINTS" id="PR00080">
    <property type="entry name" value="SDRFAMILY"/>
</dbReference>
<accession>A0A4S4KVC7</accession>
<protein>
    <recommendedName>
        <fullName evidence="7">NAD(P)-binding protein</fullName>
    </recommendedName>
</protein>
<comment type="similarity">
    <text evidence="1 4">Belongs to the short-chain dehydrogenases/reductases (SDR) family.</text>
</comment>
<keyword evidence="2" id="KW-0521">NADP</keyword>
<reference evidence="5 6" key="1">
    <citation type="submission" date="2019-02" db="EMBL/GenBank/DDBJ databases">
        <title>Genome sequencing of the rare red list fungi Phlebia centrifuga.</title>
        <authorList>
            <person name="Buettner E."/>
            <person name="Kellner H."/>
        </authorList>
    </citation>
    <scope>NUCLEOTIDE SEQUENCE [LARGE SCALE GENOMIC DNA]</scope>
    <source>
        <strain evidence="5 6">DSM 108282</strain>
    </source>
</reference>
<dbReference type="InterPro" id="IPR020904">
    <property type="entry name" value="Sc_DH/Rdtase_CS"/>
</dbReference>
<dbReference type="InterPro" id="IPR036291">
    <property type="entry name" value="NAD(P)-bd_dom_sf"/>
</dbReference>
<evidence type="ECO:0000313" key="5">
    <source>
        <dbReference type="EMBL" id="THH02655.1"/>
    </source>
</evidence>
<name>A0A4S4KVC7_9APHY</name>
<evidence type="ECO:0008006" key="7">
    <source>
        <dbReference type="Google" id="ProtNLM"/>
    </source>
</evidence>